<keyword evidence="1" id="KW-1133">Transmembrane helix</keyword>
<keyword evidence="3" id="KW-1185">Reference proteome</keyword>
<feature type="transmembrane region" description="Helical" evidence="1">
    <location>
        <begin position="40"/>
        <end position="60"/>
    </location>
</feature>
<proteinExistence type="predicted"/>
<evidence type="ECO:0000313" key="3">
    <source>
        <dbReference type="Proteomes" id="UP000001822"/>
    </source>
</evidence>
<feature type="transmembrane region" description="Helical" evidence="1">
    <location>
        <begin position="99"/>
        <end position="122"/>
    </location>
</feature>
<dbReference type="RefSeq" id="WP_011585215.1">
    <property type="nucleotide sequence ID" value="NC_008255.1"/>
</dbReference>
<name>A0A6N4SRZ8_CYTH3</name>
<evidence type="ECO:0000256" key="1">
    <source>
        <dbReference type="SAM" id="Phobius"/>
    </source>
</evidence>
<sequence length="126" mass="14642">MILFELLKKPFFQVLFFILLTIVCVFIIRPKNTDKTWTLAGIIFIGFMLVNAVMICYAVTGWAYFFYSLLFAILYLCSISIILPALIKLLKIEGTDESAMVFIFIMYHPVCLLLMLFLKWAYLTIT</sequence>
<dbReference type="AlphaFoldDB" id="A0A6N4SRZ8"/>
<organism evidence="2 3">
    <name type="scientific">Cytophaga hutchinsonii (strain ATCC 33406 / DSM 1761 / CIP 103989 / NBRC 15051 / NCIMB 9469 / D465)</name>
    <dbReference type="NCBI Taxonomy" id="269798"/>
    <lineage>
        <taxon>Bacteria</taxon>
        <taxon>Pseudomonadati</taxon>
        <taxon>Bacteroidota</taxon>
        <taxon>Cytophagia</taxon>
        <taxon>Cytophagales</taxon>
        <taxon>Cytophagaceae</taxon>
        <taxon>Cytophaga</taxon>
    </lineage>
</organism>
<feature type="transmembrane region" description="Helical" evidence="1">
    <location>
        <begin position="66"/>
        <end position="87"/>
    </location>
</feature>
<dbReference type="Proteomes" id="UP000001822">
    <property type="component" value="Chromosome"/>
</dbReference>
<gene>
    <name evidence="2" type="ordered locus">CHU_1831</name>
</gene>
<dbReference type="KEGG" id="chu:CHU_1831"/>
<keyword evidence="1" id="KW-0812">Transmembrane</keyword>
<keyword evidence="1" id="KW-0472">Membrane</keyword>
<feature type="transmembrane region" description="Helical" evidence="1">
    <location>
        <begin position="12"/>
        <end position="28"/>
    </location>
</feature>
<dbReference type="OrthoDB" id="982105at2"/>
<evidence type="ECO:0000313" key="2">
    <source>
        <dbReference type="EMBL" id="ABG59098.1"/>
    </source>
</evidence>
<protein>
    <submittedName>
        <fullName evidence="2">Uncharacterized protein</fullName>
    </submittedName>
</protein>
<accession>A0A6N4SRZ8</accession>
<dbReference type="EMBL" id="CP000383">
    <property type="protein sequence ID" value="ABG59098.1"/>
    <property type="molecule type" value="Genomic_DNA"/>
</dbReference>
<reference evidence="2 3" key="1">
    <citation type="journal article" date="2007" name="Appl. Environ. Microbiol.">
        <title>Genome sequence of the cellulolytic gliding bacterium Cytophaga hutchinsonii.</title>
        <authorList>
            <person name="Xie G."/>
            <person name="Bruce D.C."/>
            <person name="Challacombe J.F."/>
            <person name="Chertkov O."/>
            <person name="Detter J.C."/>
            <person name="Gilna P."/>
            <person name="Han C.S."/>
            <person name="Lucas S."/>
            <person name="Misra M."/>
            <person name="Myers G.L."/>
            <person name="Richardson P."/>
            <person name="Tapia R."/>
            <person name="Thayer N."/>
            <person name="Thompson L.S."/>
            <person name="Brettin T.S."/>
            <person name="Henrissat B."/>
            <person name="Wilson D.B."/>
            <person name="McBride M.J."/>
        </authorList>
    </citation>
    <scope>NUCLEOTIDE SEQUENCE [LARGE SCALE GENOMIC DNA]</scope>
    <source>
        <strain evidence="3">ATCC 33406 / DSM 1761 / CIP 103989 / NBRC 15051 / NCIMB 9469 / D465</strain>
    </source>
</reference>